<keyword evidence="3" id="KW-1185">Reference proteome</keyword>
<proteinExistence type="predicted"/>
<dbReference type="InterPro" id="IPR014982">
    <property type="entry name" value="GSCFA"/>
</dbReference>
<evidence type="ECO:0000313" key="2">
    <source>
        <dbReference type="EMBL" id="MCH4554045.1"/>
    </source>
</evidence>
<dbReference type="InterPro" id="IPR036514">
    <property type="entry name" value="SGNH_hydro_sf"/>
</dbReference>
<protein>
    <submittedName>
        <fullName evidence="2">GSCFA domain-containing protein</fullName>
    </submittedName>
</protein>
<accession>A0ABS9RM63</accession>
<dbReference type="SUPFAM" id="SSF52266">
    <property type="entry name" value="SGNH hydrolase"/>
    <property type="match status" value="1"/>
</dbReference>
<dbReference type="Proteomes" id="UP001156141">
    <property type="component" value="Unassembled WGS sequence"/>
</dbReference>
<comment type="caution">
    <text evidence="2">The sequence shown here is derived from an EMBL/GenBank/DDBJ whole genome shotgun (WGS) entry which is preliminary data.</text>
</comment>
<name>A0ABS9RM63_9FLAO</name>
<evidence type="ECO:0000313" key="3">
    <source>
        <dbReference type="Proteomes" id="UP001156141"/>
    </source>
</evidence>
<sequence length="315" mass="36929">MKFQTEIPLKQQTNNLIDYDSNLLLLGSCFVENIGKKFSYYKFKSLQNPFGILFNPKAIETLVNRAVHNKVYLESDLLFHNEQWHCFDAHSKLSHTSKGDLLKNLNEAIQQTHEQIYSTTHLIITLGTAWLYRFKETNAFVANCHKVPQRQFDKVLLTVEEVKVSLEEIKRMIKSVNPKANIIFTVSPVRHIKDGFVENAQSKAHLISAIHQLVNQENVFYFPSFEIMMDELRDYRFYNDDMLHPSSVAVDYIWEKFCSIWISKEAQKTMESVNEIQKGLQHKPFNPDSEAHKTFLGRLEIKKEEIQNKFNHIKF</sequence>
<dbReference type="Gene3D" id="3.40.50.1110">
    <property type="entry name" value="SGNH hydrolase"/>
    <property type="match status" value="1"/>
</dbReference>
<organism evidence="2 3">
    <name type="scientific">Aestuariibaculum lutulentum</name>
    <dbReference type="NCBI Taxonomy" id="2920935"/>
    <lineage>
        <taxon>Bacteria</taxon>
        <taxon>Pseudomonadati</taxon>
        <taxon>Bacteroidota</taxon>
        <taxon>Flavobacteriia</taxon>
        <taxon>Flavobacteriales</taxon>
        <taxon>Flavobacteriaceae</taxon>
    </lineage>
</organism>
<dbReference type="EMBL" id="JAKVQD010000009">
    <property type="protein sequence ID" value="MCH4554045.1"/>
    <property type="molecule type" value="Genomic_DNA"/>
</dbReference>
<evidence type="ECO:0000259" key="1">
    <source>
        <dbReference type="Pfam" id="PF08885"/>
    </source>
</evidence>
<gene>
    <name evidence="2" type="ORF">MKW35_15565</name>
</gene>
<reference evidence="2" key="1">
    <citation type="submission" date="2022-02" db="EMBL/GenBank/DDBJ databases">
        <title>Aestuariibaculum sp., a marine bacterium isolated from sediment in Guangxi.</title>
        <authorList>
            <person name="Ying J."/>
        </authorList>
    </citation>
    <scope>NUCLEOTIDE SEQUENCE</scope>
    <source>
        <strain evidence="2">L182</strain>
    </source>
</reference>
<feature type="domain" description="GSCFA" evidence="1">
    <location>
        <begin position="23"/>
        <end position="257"/>
    </location>
</feature>
<dbReference type="Pfam" id="PF08885">
    <property type="entry name" value="GSCFA"/>
    <property type="match status" value="1"/>
</dbReference>
<dbReference type="RefSeq" id="WP_240575320.1">
    <property type="nucleotide sequence ID" value="NZ_CP136709.1"/>
</dbReference>